<evidence type="ECO:0000313" key="2">
    <source>
        <dbReference type="EMBL" id="BBA98024.1"/>
    </source>
</evidence>
<organism evidence="2 3">
    <name type="scientific">Actinacidiphila reveromycinica</name>
    <dbReference type="NCBI Taxonomy" id="659352"/>
    <lineage>
        <taxon>Bacteria</taxon>
        <taxon>Bacillati</taxon>
        <taxon>Actinomycetota</taxon>
        <taxon>Actinomycetes</taxon>
        <taxon>Kitasatosporales</taxon>
        <taxon>Streptomycetaceae</taxon>
        <taxon>Actinacidiphila</taxon>
    </lineage>
</organism>
<keyword evidence="3" id="KW-1185">Reference proteome</keyword>
<reference evidence="2 3" key="3">
    <citation type="journal article" date="2011" name="Nat. Chem. Biol.">
        <title>Reveromycin A biosynthesis uses RevG and RevJ for stereospecific spiroacetal formation.</title>
        <authorList>
            <person name="Takahashi S."/>
            <person name="Toyoda A."/>
            <person name="Sekiyama Y."/>
            <person name="Takagi H."/>
            <person name="Nogawa T."/>
            <person name="Uramoto M."/>
            <person name="Suzuki R."/>
            <person name="Koshino H."/>
            <person name="Kumano T."/>
            <person name="Panthee S."/>
            <person name="Dairi T."/>
            <person name="Ishikawa J."/>
            <person name="Ikeda H."/>
            <person name="Sakaki Y."/>
            <person name="Osada H."/>
        </authorList>
    </citation>
    <scope>NUCLEOTIDE SEQUENCE [LARGE SCALE GENOMIC DNA]</scope>
    <source>
        <strain evidence="2 3">SN-593</strain>
    </source>
</reference>
<reference evidence="2 3" key="1">
    <citation type="journal article" date="2010" name="J. Bacteriol.">
        <title>Biochemical characterization of a novel indole prenyltransferase from Streptomyces sp. SN-593.</title>
        <authorList>
            <person name="Takahashi S."/>
            <person name="Takagi H."/>
            <person name="Toyoda A."/>
            <person name="Uramoto M."/>
            <person name="Nogawa T."/>
            <person name="Ueki M."/>
            <person name="Sakaki Y."/>
            <person name="Osada H."/>
        </authorList>
    </citation>
    <scope>NUCLEOTIDE SEQUENCE [LARGE SCALE GENOMIC DNA]</scope>
    <source>
        <strain evidence="2 3">SN-593</strain>
    </source>
</reference>
<dbReference type="Pfam" id="PF04149">
    <property type="entry name" value="DUF397"/>
    <property type="match status" value="1"/>
</dbReference>
<dbReference type="InterPro" id="IPR007278">
    <property type="entry name" value="DUF397"/>
</dbReference>
<dbReference type="KEGG" id="arev:RVR_4049"/>
<gene>
    <name evidence="2" type="ORF">RVR_4049</name>
</gene>
<reference evidence="2 3" key="4">
    <citation type="journal article" date="2020" name="Sci. Rep.">
        <title>beta-carboline chemical signals induce reveromycin production through a LuxR family regulator in Streptomyces sp. SN-593.</title>
        <authorList>
            <person name="Panthee S."/>
            <person name="Kito N."/>
            <person name="Hayashi T."/>
            <person name="Shimizu T."/>
            <person name="Ishikawa J."/>
            <person name="Hamamoto H."/>
            <person name="Osada H."/>
            <person name="Takahashi S."/>
        </authorList>
    </citation>
    <scope>NUCLEOTIDE SEQUENCE [LARGE SCALE GENOMIC DNA]</scope>
    <source>
        <strain evidence="2 3">SN-593</strain>
    </source>
</reference>
<feature type="domain" description="DUF397" evidence="1">
    <location>
        <begin position="11"/>
        <end position="65"/>
    </location>
</feature>
<proteinExistence type="predicted"/>
<dbReference type="RefSeq" id="WP_202234231.1">
    <property type="nucleotide sequence ID" value="NZ_AP018365.1"/>
</dbReference>
<sequence>MFTPATDLSAATWRKSSYSNADGGNCVEVADGFTGVVPVRDSKDPQGPALAFSAEAWASFVGAVRADEFPRV</sequence>
<accession>A0A7U3USN0</accession>
<evidence type="ECO:0000313" key="3">
    <source>
        <dbReference type="Proteomes" id="UP000595703"/>
    </source>
</evidence>
<protein>
    <recommendedName>
        <fullName evidence="1">DUF397 domain-containing protein</fullName>
    </recommendedName>
</protein>
<dbReference type="Proteomes" id="UP000595703">
    <property type="component" value="Chromosome"/>
</dbReference>
<evidence type="ECO:0000259" key="1">
    <source>
        <dbReference type="Pfam" id="PF04149"/>
    </source>
</evidence>
<name>A0A7U3USN0_9ACTN</name>
<reference evidence="2 3" key="2">
    <citation type="journal article" date="2011" name="J. Antibiot.">
        <title>Furaquinocins I and J: novel polyketide isoprenoid hybrid compounds from Streptomyces reveromyceticus SN-593.</title>
        <authorList>
            <person name="Panthee S."/>
            <person name="Takahashi S."/>
            <person name="Takagi H."/>
            <person name="Nogawa T."/>
            <person name="Oowada E."/>
            <person name="Uramoto M."/>
            <person name="Osada H."/>
        </authorList>
    </citation>
    <scope>NUCLEOTIDE SEQUENCE [LARGE SCALE GENOMIC DNA]</scope>
    <source>
        <strain evidence="2 3">SN-593</strain>
    </source>
</reference>
<dbReference type="EMBL" id="AP018365">
    <property type="protein sequence ID" value="BBA98024.1"/>
    <property type="molecule type" value="Genomic_DNA"/>
</dbReference>
<dbReference type="AlphaFoldDB" id="A0A7U3USN0"/>